<dbReference type="PANTHER" id="PTHR18964:SF173">
    <property type="entry name" value="GLUCOKINASE"/>
    <property type="match status" value="1"/>
</dbReference>
<sequence length="315" mass="32319">MAVNAIGIDVGGTKVLGGVVTGTGEILATARRDTPREGGRALTEAIANVATELIQQYSVDSIGVSAAGFISSERQTMLATPNISNWNGVNLVTELTEILHKKIVLENDANAAAWGEFKFGAGRGRSDLMMLTLGTGVGGGLILGSSVFRGAFGIGAELGHIRIVPEGQLCGCGIRGCLEQYASGSALLRHAREAIDASPLLARNLLERGDGTIEGLRGNHITEAARDGDPVAIAAFNTMATYLGAGIASLCAVIDPSCVVLGGGVIDAGELFLGPTRDAALRLIPFSGKHPYPEIVAAVLGNHAGLVGVADLSRI</sequence>
<accession>A0A6J6MN36</accession>
<dbReference type="EMBL" id="CAEZZH010000002">
    <property type="protein sequence ID" value="CAB4748288.1"/>
    <property type="molecule type" value="Genomic_DNA"/>
</dbReference>
<dbReference type="EMBL" id="CAFAAN010000005">
    <property type="protein sequence ID" value="CAB4801957.1"/>
    <property type="molecule type" value="Genomic_DNA"/>
</dbReference>
<evidence type="ECO:0000313" key="3">
    <source>
        <dbReference type="EMBL" id="CAB4748288.1"/>
    </source>
</evidence>
<evidence type="ECO:0000313" key="8">
    <source>
        <dbReference type="EMBL" id="CAB5017910.1"/>
    </source>
</evidence>
<dbReference type="EMBL" id="CAFBOO010000004">
    <property type="protein sequence ID" value="CAB4983781.1"/>
    <property type="molecule type" value="Genomic_DNA"/>
</dbReference>
<dbReference type="PANTHER" id="PTHR18964">
    <property type="entry name" value="ROK (REPRESSOR, ORF, KINASE) FAMILY"/>
    <property type="match status" value="1"/>
</dbReference>
<organism evidence="1">
    <name type="scientific">freshwater metagenome</name>
    <dbReference type="NCBI Taxonomy" id="449393"/>
    <lineage>
        <taxon>unclassified sequences</taxon>
        <taxon>metagenomes</taxon>
        <taxon>ecological metagenomes</taxon>
    </lineage>
</organism>
<dbReference type="InterPro" id="IPR049874">
    <property type="entry name" value="ROK_cs"/>
</dbReference>
<evidence type="ECO:0000313" key="2">
    <source>
        <dbReference type="EMBL" id="CAB4735163.1"/>
    </source>
</evidence>
<dbReference type="CDD" id="cd24061">
    <property type="entry name" value="ASKHA_NBD_ROK_SgGLK-like"/>
    <property type="match status" value="1"/>
</dbReference>
<dbReference type="EMBL" id="CAFBQY010000006">
    <property type="protein sequence ID" value="CAB5072145.1"/>
    <property type="molecule type" value="Genomic_DNA"/>
</dbReference>
<dbReference type="EMBL" id="CAFAZW010000006">
    <property type="protein sequence ID" value="CAB4841276.1"/>
    <property type="molecule type" value="Genomic_DNA"/>
</dbReference>
<evidence type="ECO:0000313" key="5">
    <source>
        <dbReference type="EMBL" id="CAB4841276.1"/>
    </source>
</evidence>
<evidence type="ECO:0000313" key="4">
    <source>
        <dbReference type="EMBL" id="CAB4801957.1"/>
    </source>
</evidence>
<evidence type="ECO:0000313" key="1">
    <source>
        <dbReference type="EMBL" id="CAB4674428.1"/>
    </source>
</evidence>
<dbReference type="InterPro" id="IPR043129">
    <property type="entry name" value="ATPase_NBD"/>
</dbReference>
<dbReference type="EMBL" id="CAEZYT010000026">
    <property type="protein sequence ID" value="CAB4735163.1"/>
    <property type="molecule type" value="Genomic_DNA"/>
</dbReference>
<dbReference type="SUPFAM" id="SSF53067">
    <property type="entry name" value="Actin-like ATPase domain"/>
    <property type="match status" value="1"/>
</dbReference>
<evidence type="ECO:0000313" key="7">
    <source>
        <dbReference type="EMBL" id="CAB4983781.1"/>
    </source>
</evidence>
<evidence type="ECO:0000313" key="6">
    <source>
        <dbReference type="EMBL" id="CAB4950178.1"/>
    </source>
</evidence>
<reference evidence="1" key="1">
    <citation type="submission" date="2020-05" db="EMBL/GenBank/DDBJ databases">
        <authorList>
            <person name="Chiriac C."/>
            <person name="Salcher M."/>
            <person name="Ghai R."/>
            <person name="Kavagutti S V."/>
        </authorList>
    </citation>
    <scope>NUCLEOTIDE SEQUENCE</scope>
</reference>
<proteinExistence type="predicted"/>
<dbReference type="PROSITE" id="PS01125">
    <property type="entry name" value="ROK"/>
    <property type="match status" value="1"/>
</dbReference>
<evidence type="ECO:0000313" key="9">
    <source>
        <dbReference type="EMBL" id="CAB5072145.1"/>
    </source>
</evidence>
<protein>
    <submittedName>
        <fullName evidence="1">Unannotated protein</fullName>
    </submittedName>
</protein>
<dbReference type="AlphaFoldDB" id="A0A6J6MN36"/>
<gene>
    <name evidence="1" type="ORF">UFOPK2340_00650</name>
    <name evidence="2" type="ORF">UFOPK2772_00608</name>
    <name evidence="3" type="ORF">UFOPK2850_00232</name>
    <name evidence="4" type="ORF">UFOPK3027_00706</name>
    <name evidence="5" type="ORF">UFOPK3256_00569</name>
    <name evidence="6" type="ORF">UFOPK3827_00497</name>
    <name evidence="7" type="ORF">UFOPK3982_00595</name>
    <name evidence="8" type="ORF">UFOPK4120_00663</name>
    <name evidence="9" type="ORF">UFOPK4404_00662</name>
</gene>
<dbReference type="EMBL" id="CAFBNM010000004">
    <property type="protein sequence ID" value="CAB4950178.1"/>
    <property type="molecule type" value="Genomic_DNA"/>
</dbReference>
<dbReference type="EMBL" id="CAFBPO010000006">
    <property type="protein sequence ID" value="CAB5017910.1"/>
    <property type="molecule type" value="Genomic_DNA"/>
</dbReference>
<dbReference type="Gene3D" id="3.30.420.40">
    <property type="match status" value="2"/>
</dbReference>
<name>A0A6J6MN36_9ZZZZ</name>
<dbReference type="Pfam" id="PF00480">
    <property type="entry name" value="ROK"/>
    <property type="match status" value="1"/>
</dbReference>
<dbReference type="EMBL" id="CAEZXC010000027">
    <property type="protein sequence ID" value="CAB4674428.1"/>
    <property type="molecule type" value="Genomic_DNA"/>
</dbReference>
<dbReference type="InterPro" id="IPR000600">
    <property type="entry name" value="ROK"/>
</dbReference>